<protein>
    <submittedName>
        <fullName evidence="2">Uncharacterized protein</fullName>
    </submittedName>
</protein>
<accession>A0AAV7PS51</accession>
<dbReference type="EMBL" id="JANPWB010000011">
    <property type="protein sequence ID" value="KAJ1130082.1"/>
    <property type="molecule type" value="Genomic_DNA"/>
</dbReference>
<feature type="compositionally biased region" description="Basic and acidic residues" evidence="1">
    <location>
        <begin position="61"/>
        <end position="76"/>
    </location>
</feature>
<evidence type="ECO:0000313" key="2">
    <source>
        <dbReference type="EMBL" id="KAJ1130082.1"/>
    </source>
</evidence>
<proteinExistence type="predicted"/>
<evidence type="ECO:0000256" key="1">
    <source>
        <dbReference type="SAM" id="MobiDB-lite"/>
    </source>
</evidence>
<keyword evidence="3" id="KW-1185">Reference proteome</keyword>
<dbReference type="AlphaFoldDB" id="A0AAV7PS51"/>
<evidence type="ECO:0000313" key="3">
    <source>
        <dbReference type="Proteomes" id="UP001066276"/>
    </source>
</evidence>
<gene>
    <name evidence="2" type="ORF">NDU88_008438</name>
</gene>
<sequence length="132" mass="14710">MKGCRADEEKAPCGERDSELWQLRCTRPEWRLETGRVLQSLLACRELPFTRTGDAWPLDDESGHRGGLEPRHEGSLVHRGCSSGALRRRGELSPPTPDERRCSEGRGHPSPKERGGGPNTVWTLTGTDPGRR</sequence>
<reference evidence="2" key="1">
    <citation type="journal article" date="2022" name="bioRxiv">
        <title>Sequencing and chromosome-scale assembly of the giantPleurodeles waltlgenome.</title>
        <authorList>
            <person name="Brown T."/>
            <person name="Elewa A."/>
            <person name="Iarovenko S."/>
            <person name="Subramanian E."/>
            <person name="Araus A.J."/>
            <person name="Petzold A."/>
            <person name="Susuki M."/>
            <person name="Suzuki K.-i.T."/>
            <person name="Hayashi T."/>
            <person name="Toyoda A."/>
            <person name="Oliveira C."/>
            <person name="Osipova E."/>
            <person name="Leigh N.D."/>
            <person name="Simon A."/>
            <person name="Yun M.H."/>
        </authorList>
    </citation>
    <scope>NUCLEOTIDE SEQUENCE</scope>
    <source>
        <strain evidence="2">20211129_DDA</strain>
        <tissue evidence="2">Liver</tissue>
    </source>
</reference>
<dbReference type="Proteomes" id="UP001066276">
    <property type="component" value="Chromosome 7"/>
</dbReference>
<feature type="compositionally biased region" description="Basic and acidic residues" evidence="1">
    <location>
        <begin position="97"/>
        <end position="115"/>
    </location>
</feature>
<organism evidence="2 3">
    <name type="scientific">Pleurodeles waltl</name>
    <name type="common">Iberian ribbed newt</name>
    <dbReference type="NCBI Taxonomy" id="8319"/>
    <lineage>
        <taxon>Eukaryota</taxon>
        <taxon>Metazoa</taxon>
        <taxon>Chordata</taxon>
        <taxon>Craniata</taxon>
        <taxon>Vertebrata</taxon>
        <taxon>Euteleostomi</taxon>
        <taxon>Amphibia</taxon>
        <taxon>Batrachia</taxon>
        <taxon>Caudata</taxon>
        <taxon>Salamandroidea</taxon>
        <taxon>Salamandridae</taxon>
        <taxon>Pleurodelinae</taxon>
        <taxon>Pleurodeles</taxon>
    </lineage>
</organism>
<feature type="region of interest" description="Disordered" evidence="1">
    <location>
        <begin position="52"/>
        <end position="132"/>
    </location>
</feature>
<name>A0AAV7PS51_PLEWA</name>
<comment type="caution">
    <text evidence="2">The sequence shown here is derived from an EMBL/GenBank/DDBJ whole genome shotgun (WGS) entry which is preliminary data.</text>
</comment>